<proteinExistence type="predicted"/>
<dbReference type="GO" id="GO:0030638">
    <property type="term" value="P:polyketide metabolic process"/>
    <property type="evidence" value="ECO:0007669"/>
    <property type="project" value="InterPro"/>
</dbReference>
<dbReference type="RefSeq" id="WP_108689482.1">
    <property type="nucleotide sequence ID" value="NZ_QCYK01000004.1"/>
</dbReference>
<dbReference type="Pfam" id="PF07366">
    <property type="entry name" value="SnoaL"/>
    <property type="match status" value="1"/>
</dbReference>
<comment type="caution">
    <text evidence="1">The sequence shown here is derived from an EMBL/GenBank/DDBJ whole genome shotgun (WGS) entry which is preliminary data.</text>
</comment>
<dbReference type="EMBL" id="QCYK01000004">
    <property type="protein sequence ID" value="PUZ21834.1"/>
    <property type="molecule type" value="Genomic_DNA"/>
</dbReference>
<protein>
    <submittedName>
        <fullName evidence="1">Ester cyclase</fullName>
    </submittedName>
</protein>
<dbReference type="Gene3D" id="3.10.450.50">
    <property type="match status" value="1"/>
</dbReference>
<keyword evidence="2" id="KW-1185">Reference proteome</keyword>
<name>A0A2T7BBR1_9BACT</name>
<dbReference type="SUPFAM" id="SSF54427">
    <property type="entry name" value="NTF2-like"/>
    <property type="match status" value="1"/>
</dbReference>
<dbReference type="Proteomes" id="UP000244450">
    <property type="component" value="Unassembled WGS sequence"/>
</dbReference>
<dbReference type="PANTHER" id="PTHR38436:SF1">
    <property type="entry name" value="ESTER CYCLASE"/>
    <property type="match status" value="1"/>
</dbReference>
<dbReference type="OrthoDB" id="7876517at2"/>
<reference evidence="1 2" key="1">
    <citation type="submission" date="2018-04" db="EMBL/GenBank/DDBJ databases">
        <title>Chitinophaga fuyangensis sp. nov., isolated from soil in a chemical factory.</title>
        <authorList>
            <person name="Chen K."/>
        </authorList>
    </citation>
    <scope>NUCLEOTIDE SEQUENCE [LARGE SCALE GENOMIC DNA]</scope>
    <source>
        <strain evidence="1 2">LY-1</strain>
    </source>
</reference>
<organism evidence="1 2">
    <name type="scientific">Chitinophaga parva</name>
    <dbReference type="NCBI Taxonomy" id="2169414"/>
    <lineage>
        <taxon>Bacteria</taxon>
        <taxon>Pseudomonadati</taxon>
        <taxon>Bacteroidota</taxon>
        <taxon>Chitinophagia</taxon>
        <taxon>Chitinophagales</taxon>
        <taxon>Chitinophagaceae</taxon>
        <taxon>Chitinophaga</taxon>
    </lineage>
</organism>
<accession>A0A2T7BBR1</accession>
<dbReference type="AlphaFoldDB" id="A0A2T7BBR1"/>
<evidence type="ECO:0000313" key="1">
    <source>
        <dbReference type="EMBL" id="PUZ21834.1"/>
    </source>
</evidence>
<evidence type="ECO:0000313" key="2">
    <source>
        <dbReference type="Proteomes" id="UP000244450"/>
    </source>
</evidence>
<sequence length="139" mass="15337">MATQTANNKAVVTRFNKEVIEQFNETSFHALMDEQFINRSAPAGMDNGPQGMLYFFNQLLRPAFSNLTVTIHQQVAEDDLVTTRKTISGTHTGALLGIPATGKTVQIDVIDIVRVKDGKYVEHWGINTFSDVLAQLKGA</sequence>
<dbReference type="InterPro" id="IPR032710">
    <property type="entry name" value="NTF2-like_dom_sf"/>
</dbReference>
<dbReference type="InterPro" id="IPR009959">
    <property type="entry name" value="Cyclase_SnoaL-like"/>
</dbReference>
<dbReference type="PANTHER" id="PTHR38436">
    <property type="entry name" value="POLYKETIDE CYCLASE SNOAL-LIKE DOMAIN"/>
    <property type="match status" value="1"/>
</dbReference>
<gene>
    <name evidence="1" type="ORF">DCC81_24930</name>
</gene>